<feature type="transmembrane region" description="Helical" evidence="10">
    <location>
        <begin position="112"/>
        <end position="137"/>
    </location>
</feature>
<dbReference type="PANTHER" id="PTHR11795">
    <property type="entry name" value="BRANCHED-CHAIN AMINO ACID TRANSPORT SYSTEM PERMEASE PROTEIN LIVH"/>
    <property type="match status" value="1"/>
</dbReference>
<dbReference type="Proteomes" id="UP001500571">
    <property type="component" value="Unassembled WGS sequence"/>
</dbReference>
<dbReference type="InterPro" id="IPR001851">
    <property type="entry name" value="ABC_transp_permease"/>
</dbReference>
<organism evidence="11 12">
    <name type="scientific">Nocardioides panacihumi</name>
    <dbReference type="NCBI Taxonomy" id="400774"/>
    <lineage>
        <taxon>Bacteria</taxon>
        <taxon>Bacillati</taxon>
        <taxon>Actinomycetota</taxon>
        <taxon>Actinomycetes</taxon>
        <taxon>Propionibacteriales</taxon>
        <taxon>Nocardioidaceae</taxon>
        <taxon>Nocardioides</taxon>
    </lineage>
</organism>
<keyword evidence="7 10" id="KW-1133">Transmembrane helix</keyword>
<dbReference type="RefSeq" id="WP_344044763.1">
    <property type="nucleotide sequence ID" value="NZ_BAAAPB010000002.1"/>
</dbReference>
<evidence type="ECO:0000256" key="4">
    <source>
        <dbReference type="ARBA" id="ARBA00022519"/>
    </source>
</evidence>
<evidence type="ECO:0000313" key="11">
    <source>
        <dbReference type="EMBL" id="GAA1960981.1"/>
    </source>
</evidence>
<dbReference type="EMBL" id="BAAAPB010000002">
    <property type="protein sequence ID" value="GAA1960981.1"/>
    <property type="molecule type" value="Genomic_DNA"/>
</dbReference>
<evidence type="ECO:0000256" key="9">
    <source>
        <dbReference type="ARBA" id="ARBA00037998"/>
    </source>
</evidence>
<keyword evidence="6" id="KW-0029">Amino-acid transport</keyword>
<proteinExistence type="inferred from homology"/>
<evidence type="ECO:0000256" key="10">
    <source>
        <dbReference type="SAM" id="Phobius"/>
    </source>
</evidence>
<evidence type="ECO:0000256" key="8">
    <source>
        <dbReference type="ARBA" id="ARBA00023136"/>
    </source>
</evidence>
<keyword evidence="2" id="KW-0813">Transport</keyword>
<keyword evidence="5 10" id="KW-0812">Transmembrane</keyword>
<evidence type="ECO:0000256" key="2">
    <source>
        <dbReference type="ARBA" id="ARBA00022448"/>
    </source>
</evidence>
<feature type="transmembrane region" description="Helical" evidence="10">
    <location>
        <begin position="216"/>
        <end position="234"/>
    </location>
</feature>
<dbReference type="InterPro" id="IPR052157">
    <property type="entry name" value="BCAA_transport_permease"/>
</dbReference>
<feature type="transmembrane region" description="Helical" evidence="10">
    <location>
        <begin position="48"/>
        <end position="65"/>
    </location>
</feature>
<keyword evidence="4" id="KW-0997">Cell inner membrane</keyword>
<feature type="transmembrane region" description="Helical" evidence="10">
    <location>
        <begin position="23"/>
        <end position="41"/>
    </location>
</feature>
<gene>
    <name evidence="11" type="ORF">GCM10009798_20920</name>
</gene>
<feature type="transmembrane region" description="Helical" evidence="10">
    <location>
        <begin position="294"/>
        <end position="313"/>
    </location>
</feature>
<dbReference type="PANTHER" id="PTHR11795:SF371">
    <property type="entry name" value="HIGH-AFFINITY BRANCHED-CHAIN AMINO ACID TRANSPORT SYSTEM PERMEASE PROTEIN LIVH"/>
    <property type="match status" value="1"/>
</dbReference>
<accession>A0ABN2QZX9</accession>
<protein>
    <submittedName>
        <fullName evidence="11">Branched-chain amino acid ABC transporter permease</fullName>
    </submittedName>
</protein>
<keyword evidence="8 10" id="KW-0472">Membrane</keyword>
<dbReference type="Pfam" id="PF02653">
    <property type="entry name" value="BPD_transp_2"/>
    <property type="match status" value="1"/>
</dbReference>
<name>A0ABN2QZX9_9ACTN</name>
<reference evidence="11 12" key="1">
    <citation type="journal article" date="2019" name="Int. J. Syst. Evol. Microbiol.">
        <title>The Global Catalogue of Microorganisms (GCM) 10K type strain sequencing project: providing services to taxonomists for standard genome sequencing and annotation.</title>
        <authorList>
            <consortium name="The Broad Institute Genomics Platform"/>
            <consortium name="The Broad Institute Genome Sequencing Center for Infectious Disease"/>
            <person name="Wu L."/>
            <person name="Ma J."/>
        </authorList>
    </citation>
    <scope>NUCLEOTIDE SEQUENCE [LARGE SCALE GENOMIC DNA]</scope>
    <source>
        <strain evidence="11 12">JCM 15309</strain>
    </source>
</reference>
<keyword evidence="12" id="KW-1185">Reference proteome</keyword>
<comment type="caution">
    <text evidence="11">The sequence shown here is derived from an EMBL/GenBank/DDBJ whole genome shotgun (WGS) entry which is preliminary data.</text>
</comment>
<keyword evidence="3" id="KW-1003">Cell membrane</keyword>
<evidence type="ECO:0000313" key="12">
    <source>
        <dbReference type="Proteomes" id="UP001500571"/>
    </source>
</evidence>
<evidence type="ECO:0000256" key="6">
    <source>
        <dbReference type="ARBA" id="ARBA00022970"/>
    </source>
</evidence>
<evidence type="ECO:0000256" key="3">
    <source>
        <dbReference type="ARBA" id="ARBA00022475"/>
    </source>
</evidence>
<evidence type="ECO:0000256" key="1">
    <source>
        <dbReference type="ARBA" id="ARBA00004651"/>
    </source>
</evidence>
<evidence type="ECO:0000256" key="7">
    <source>
        <dbReference type="ARBA" id="ARBA00022989"/>
    </source>
</evidence>
<sequence length="321" mass="33961">MNFHELFAHFGDLTVDGLTKGSIYALVALGYTLVYGVLKLINFAHSEVFMVGTWTVLGAYSLVGADEGSGVGLIILATLLAIVLAPLASAATALTVERVAYRPLRKKNAPSLIFLITAIGCSLVLVETFGWLLHAIFGPPFGRAAVSIPSLIPEKELISSTWITVSNTQVIVIVSAIVMMVGLDTFVNRSRLGRGVRAVAQDPDTAALMGVNQDRVIMLIFVLGGAMAGIAAFLYTLRYDITKFDIGFLIGVKAFTAAVLGGIGNLRGALVGGLLLGVVEVYSSTLFSSNWEDVTAFVVLILVLMVRPTGILGESLAKARA</sequence>
<evidence type="ECO:0000256" key="5">
    <source>
        <dbReference type="ARBA" id="ARBA00022692"/>
    </source>
</evidence>
<comment type="similarity">
    <text evidence="9">Belongs to the binding-protein-dependent transport system permease family. LivHM subfamily.</text>
</comment>
<comment type="subcellular location">
    <subcellularLocation>
        <location evidence="1">Cell membrane</location>
        <topology evidence="1">Multi-pass membrane protein</topology>
    </subcellularLocation>
</comment>
<dbReference type="CDD" id="cd06582">
    <property type="entry name" value="TM_PBP1_LivH_like"/>
    <property type="match status" value="1"/>
</dbReference>
<feature type="transmembrane region" description="Helical" evidence="10">
    <location>
        <begin position="71"/>
        <end position="91"/>
    </location>
</feature>